<keyword evidence="6" id="KW-1185">Reference proteome</keyword>
<protein>
    <submittedName>
        <fullName evidence="5">Gpi anchored</fullName>
    </submittedName>
</protein>
<evidence type="ECO:0000256" key="1">
    <source>
        <dbReference type="ARBA" id="ARBA00022729"/>
    </source>
</evidence>
<evidence type="ECO:0000256" key="3">
    <source>
        <dbReference type="SAM" id="SignalP"/>
    </source>
</evidence>
<dbReference type="Pfam" id="PF05426">
    <property type="entry name" value="Alginate_lyase"/>
    <property type="match status" value="1"/>
</dbReference>
<gene>
    <name evidence="5" type="ORF">TARUN_7358</name>
</gene>
<dbReference type="SUPFAM" id="SSF48230">
    <property type="entry name" value="Chondroitin AC/alginate lyase"/>
    <property type="match status" value="1"/>
</dbReference>
<keyword evidence="2" id="KW-0456">Lyase</keyword>
<sequence>MKLASLFSLWAVSQSAVAAATPQAESQRSPSARAAFIHPGLLHTEADFTRIKSHVNSNQAPWIMGWNKLAAHASTSYTPRPVATLCRGSSPDCTENYPNLYRDASAAYVNAIYWKVTGDAKYADNAGKILDAWSSTLTQIWGSSDKFLASGLYGYQLANAGEILRGYSGWKGLSKLVNMLKTVFYPMNHSFLTNHNGAKIDHYWANWDLCNLASMYAIGVLADDSALANEAITYFKSGSGNGAIDKFVWKLYTEAGSSKSLGQGQEAGRDQGHATLDFALVGVLAQQSYNQGEDLFGYLSNKILAGSEYMAKYNLGRDVPYTTYVNSDVTQTVISNSSRGTIRPMGELLYAHYGVLKGLNASWTKAYRDLVVSNGGGAEGGGGDYGSTSGGYDQLGFGTVLYRLDA</sequence>
<dbReference type="EMBL" id="PXOA01000492">
    <property type="protein sequence ID" value="RFU74874.1"/>
    <property type="molecule type" value="Genomic_DNA"/>
</dbReference>
<evidence type="ECO:0000256" key="2">
    <source>
        <dbReference type="ARBA" id="ARBA00023239"/>
    </source>
</evidence>
<feature type="chain" id="PRO_5017432973" evidence="3">
    <location>
        <begin position="21"/>
        <end position="406"/>
    </location>
</feature>
<dbReference type="InterPro" id="IPR008397">
    <property type="entry name" value="Alginate_lyase_dom"/>
</dbReference>
<evidence type="ECO:0000259" key="4">
    <source>
        <dbReference type="Pfam" id="PF05426"/>
    </source>
</evidence>
<reference evidence="5 6" key="1">
    <citation type="journal article" date="2018" name="PLoS Pathog.">
        <title>Evolution of structural diversity of trichothecenes, a family of toxins produced by plant pathogenic and entomopathogenic fungi.</title>
        <authorList>
            <person name="Proctor R.H."/>
            <person name="McCormick S.P."/>
            <person name="Kim H.S."/>
            <person name="Cardoza R.E."/>
            <person name="Stanley A.M."/>
            <person name="Lindo L."/>
            <person name="Kelly A."/>
            <person name="Brown D.W."/>
            <person name="Lee T."/>
            <person name="Vaughan M.M."/>
            <person name="Alexander N.J."/>
            <person name="Busman M."/>
            <person name="Gutierrez S."/>
        </authorList>
    </citation>
    <scope>NUCLEOTIDE SEQUENCE [LARGE SCALE GENOMIC DNA]</scope>
    <source>
        <strain evidence="5 6">IBT 40837</strain>
    </source>
</reference>
<dbReference type="Proteomes" id="UP000266272">
    <property type="component" value="Unassembled WGS sequence"/>
</dbReference>
<name>A0A395NFZ1_TRIAR</name>
<evidence type="ECO:0000313" key="6">
    <source>
        <dbReference type="Proteomes" id="UP000266272"/>
    </source>
</evidence>
<organism evidence="5 6">
    <name type="scientific">Trichoderma arundinaceum</name>
    <dbReference type="NCBI Taxonomy" id="490622"/>
    <lineage>
        <taxon>Eukaryota</taxon>
        <taxon>Fungi</taxon>
        <taxon>Dikarya</taxon>
        <taxon>Ascomycota</taxon>
        <taxon>Pezizomycotina</taxon>
        <taxon>Sordariomycetes</taxon>
        <taxon>Hypocreomycetidae</taxon>
        <taxon>Hypocreales</taxon>
        <taxon>Hypocreaceae</taxon>
        <taxon>Trichoderma</taxon>
    </lineage>
</organism>
<dbReference type="AlphaFoldDB" id="A0A395NFZ1"/>
<accession>A0A395NFZ1</accession>
<dbReference type="InterPro" id="IPR008929">
    <property type="entry name" value="Chondroitin_lyas"/>
</dbReference>
<dbReference type="GO" id="GO:0016829">
    <property type="term" value="F:lyase activity"/>
    <property type="evidence" value="ECO:0007669"/>
    <property type="project" value="UniProtKB-KW"/>
</dbReference>
<keyword evidence="1 3" id="KW-0732">Signal</keyword>
<dbReference type="Gene3D" id="1.50.10.100">
    <property type="entry name" value="Chondroitin AC/alginate lyase"/>
    <property type="match status" value="1"/>
</dbReference>
<feature type="signal peptide" evidence="3">
    <location>
        <begin position="1"/>
        <end position="20"/>
    </location>
</feature>
<evidence type="ECO:0000313" key="5">
    <source>
        <dbReference type="EMBL" id="RFU74874.1"/>
    </source>
</evidence>
<dbReference type="GO" id="GO:0042597">
    <property type="term" value="C:periplasmic space"/>
    <property type="evidence" value="ECO:0007669"/>
    <property type="project" value="InterPro"/>
</dbReference>
<feature type="domain" description="Alginate lyase" evidence="4">
    <location>
        <begin position="94"/>
        <end position="245"/>
    </location>
</feature>
<dbReference type="STRING" id="490622.A0A395NFZ1"/>
<proteinExistence type="predicted"/>
<dbReference type="OrthoDB" id="5302720at2759"/>
<comment type="caution">
    <text evidence="5">The sequence shown here is derived from an EMBL/GenBank/DDBJ whole genome shotgun (WGS) entry which is preliminary data.</text>
</comment>